<feature type="compositionally biased region" description="Basic residues" evidence="1">
    <location>
        <begin position="133"/>
        <end position="143"/>
    </location>
</feature>
<accession>A0A7S2U4U3</accession>
<feature type="region of interest" description="Disordered" evidence="1">
    <location>
        <begin position="126"/>
        <end position="149"/>
    </location>
</feature>
<name>A0A7S2U4U3_9EUKA</name>
<organism evidence="2">
    <name type="scientific">Lotharella oceanica</name>
    <dbReference type="NCBI Taxonomy" id="641309"/>
    <lineage>
        <taxon>Eukaryota</taxon>
        <taxon>Sar</taxon>
        <taxon>Rhizaria</taxon>
        <taxon>Cercozoa</taxon>
        <taxon>Chlorarachniophyceae</taxon>
        <taxon>Lotharella</taxon>
    </lineage>
</organism>
<dbReference type="AlphaFoldDB" id="A0A7S2U4U3"/>
<sequence length="293" mass="33275">MMHRVPTDVQICYEDQPPRVWYKDQAHEPKYFDVTVALKDTAGRAVKGLDVPLKAELLYDNGAEVKRQTILKLSKDSIPKIGRSGVAEMKIRIDSVSKNHDNHDFMVRISADNSYVPPNLIVKPSTSQPITVRSKRNRGKRKKSEGPDTDSLRAIASWCRFAKDIMLELSSQDESCPSCHFIEPRHAPKCRLNSCLLGYKHIQSLLESKAKFQEPKRHRPTPPKFTAPSTLLDTPPRFPMLDLKRDRSPKLSLENIHNIMPVSSESTPGSFDEFFGQPPKLLKQPILQRKKSG</sequence>
<evidence type="ECO:0000313" key="2">
    <source>
        <dbReference type="EMBL" id="CAD9778368.1"/>
    </source>
</evidence>
<protein>
    <submittedName>
        <fullName evidence="2">Uncharacterized protein</fullName>
    </submittedName>
</protein>
<reference evidence="2" key="1">
    <citation type="submission" date="2021-01" db="EMBL/GenBank/DDBJ databases">
        <authorList>
            <person name="Corre E."/>
            <person name="Pelletier E."/>
            <person name="Niang G."/>
            <person name="Scheremetjew M."/>
            <person name="Finn R."/>
            <person name="Kale V."/>
            <person name="Holt S."/>
            <person name="Cochrane G."/>
            <person name="Meng A."/>
            <person name="Brown T."/>
            <person name="Cohen L."/>
        </authorList>
    </citation>
    <scope>NUCLEOTIDE SEQUENCE</scope>
    <source>
        <strain evidence="2">CCMP622</strain>
    </source>
</reference>
<proteinExistence type="predicted"/>
<dbReference type="EMBL" id="HBHP01036347">
    <property type="protein sequence ID" value="CAD9778368.1"/>
    <property type="molecule type" value="Transcribed_RNA"/>
</dbReference>
<gene>
    <name evidence="2" type="ORF">LSP00402_LOCUS22384</name>
</gene>
<evidence type="ECO:0000256" key="1">
    <source>
        <dbReference type="SAM" id="MobiDB-lite"/>
    </source>
</evidence>
<feature type="region of interest" description="Disordered" evidence="1">
    <location>
        <begin position="212"/>
        <end position="232"/>
    </location>
</feature>